<keyword evidence="8" id="KW-0472">Membrane</keyword>
<proteinExistence type="inferred from homology"/>
<dbReference type="FunFam" id="3.40.50.300:FF:000056">
    <property type="entry name" value="Cell division ATP-binding protein FtsE"/>
    <property type="match status" value="1"/>
</dbReference>
<dbReference type="GO" id="GO:0005886">
    <property type="term" value="C:plasma membrane"/>
    <property type="evidence" value="ECO:0007669"/>
    <property type="project" value="UniProtKB-ARBA"/>
</dbReference>
<keyword evidence="4" id="KW-0547">Nucleotide-binding</keyword>
<dbReference type="PROSITE" id="PS00211">
    <property type="entry name" value="ABC_TRANSPORTER_1"/>
    <property type="match status" value="1"/>
</dbReference>
<protein>
    <submittedName>
        <fullName evidence="12">ABC-type metal ion transport system, ATPase component</fullName>
    </submittedName>
</protein>
<evidence type="ECO:0000256" key="4">
    <source>
        <dbReference type="ARBA" id="ARBA00022741"/>
    </source>
</evidence>
<comment type="similarity">
    <text evidence="1">Belongs to the ABC transporter superfamily.</text>
</comment>
<dbReference type="SMART" id="SM00382">
    <property type="entry name" value="AAA"/>
    <property type="match status" value="1"/>
</dbReference>
<keyword evidence="3" id="KW-1003">Cell membrane</keyword>
<dbReference type="PANTHER" id="PTHR43166:SF30">
    <property type="entry name" value="METHIONINE IMPORT ATP-BINDING PROTEIN METN"/>
    <property type="match status" value="1"/>
</dbReference>
<dbReference type="Pfam" id="PF00005">
    <property type="entry name" value="ABC_tran"/>
    <property type="match status" value="1"/>
</dbReference>
<dbReference type="SUPFAM" id="SSF52540">
    <property type="entry name" value="P-loop containing nucleoside triphosphate hydrolases"/>
    <property type="match status" value="1"/>
</dbReference>
<dbReference type="InterPro" id="IPR050086">
    <property type="entry name" value="MetN_ABC_transporter-like"/>
</dbReference>
<evidence type="ECO:0000256" key="9">
    <source>
        <dbReference type="ARBA" id="ARBA00049360"/>
    </source>
</evidence>
<comment type="function">
    <text evidence="10">Part of the ABC transporter FtsEX involved in cellular division. Has ATPase activity. Essential for cell division and viability.</text>
</comment>
<dbReference type="GO" id="GO:0005524">
    <property type="term" value="F:ATP binding"/>
    <property type="evidence" value="ECO:0007669"/>
    <property type="project" value="UniProtKB-KW"/>
</dbReference>
<dbReference type="Pfam" id="PF09383">
    <property type="entry name" value="NIL"/>
    <property type="match status" value="1"/>
</dbReference>
<dbReference type="PATRIC" id="fig|1423792.3.peg.1976"/>
<keyword evidence="6" id="KW-1278">Translocase</keyword>
<dbReference type="GO" id="GO:0006865">
    <property type="term" value="P:amino acid transport"/>
    <property type="evidence" value="ECO:0007669"/>
    <property type="project" value="UniProtKB-KW"/>
</dbReference>
<sequence length="357" mass="38944">MGTPMSEPIIDLEHITVTFRDKKSTVHAVKDVSLQVERGDVYGIVGYSGAGKSTLVRTMNYLQLPTSGTAVVNGQTLGKLNTSQLRQARRKIGMIFQHFNLMNSRTIADNIDYPLRYSQLTRPQREKKVKDLLHLVGLDDKADAYPAQLSGGQKQRVGIARALANDPKILLCDEATSALDPKTTGEILDLLKQVNQDLGITIVLITHEMAAVKAICHHVAVMEEGEIVERGPLLDIFSKPQKQLTKDFINTAAQLDTALAEVRRQPAVINLAANAQLLHLSYVGASTDQPLIADLYQQFGITANILYGNVEFLQDTPVGNLIVILSGDISKFPAAFAQLRQEGVTVTVLDPKGDAVA</sequence>
<evidence type="ECO:0000256" key="6">
    <source>
        <dbReference type="ARBA" id="ARBA00022967"/>
    </source>
</evidence>
<dbReference type="SUPFAM" id="SSF55021">
    <property type="entry name" value="ACT-like"/>
    <property type="match status" value="1"/>
</dbReference>
<dbReference type="InterPro" id="IPR018449">
    <property type="entry name" value="NIL_domain"/>
</dbReference>
<evidence type="ECO:0000256" key="5">
    <source>
        <dbReference type="ARBA" id="ARBA00022840"/>
    </source>
</evidence>
<evidence type="ECO:0000313" key="12">
    <source>
        <dbReference type="EMBL" id="KRL13916.1"/>
    </source>
</evidence>
<dbReference type="Gene3D" id="3.40.50.300">
    <property type="entry name" value="P-loop containing nucleotide triphosphate hydrolases"/>
    <property type="match status" value="1"/>
</dbReference>
<accession>A0A0R1N1N6</accession>
<dbReference type="PANTHER" id="PTHR43166">
    <property type="entry name" value="AMINO ACID IMPORT ATP-BINDING PROTEIN"/>
    <property type="match status" value="1"/>
</dbReference>
<keyword evidence="5" id="KW-0067">ATP-binding</keyword>
<dbReference type="InterPro" id="IPR041701">
    <property type="entry name" value="MetN_ABC"/>
</dbReference>
<dbReference type="PROSITE" id="PS50893">
    <property type="entry name" value="ABC_TRANSPORTER_2"/>
    <property type="match status" value="1"/>
</dbReference>
<evidence type="ECO:0000256" key="3">
    <source>
        <dbReference type="ARBA" id="ARBA00022475"/>
    </source>
</evidence>
<dbReference type="InterPro" id="IPR003593">
    <property type="entry name" value="AAA+_ATPase"/>
</dbReference>
<evidence type="ECO:0000256" key="8">
    <source>
        <dbReference type="ARBA" id="ARBA00023136"/>
    </source>
</evidence>
<evidence type="ECO:0000256" key="2">
    <source>
        <dbReference type="ARBA" id="ARBA00022448"/>
    </source>
</evidence>
<comment type="catalytic activity">
    <reaction evidence="9">
        <text>ATP + H2O = ADP + phosphate + H(+)</text>
        <dbReference type="Rhea" id="RHEA:13065"/>
        <dbReference type="ChEBI" id="CHEBI:15377"/>
        <dbReference type="ChEBI" id="CHEBI:15378"/>
        <dbReference type="ChEBI" id="CHEBI:30616"/>
        <dbReference type="ChEBI" id="CHEBI:43474"/>
        <dbReference type="ChEBI" id="CHEBI:456216"/>
    </reaction>
</comment>
<comment type="caution">
    <text evidence="12">The sequence shown here is derived from an EMBL/GenBank/DDBJ whole genome shotgun (WGS) entry which is preliminary data.</text>
</comment>
<feature type="domain" description="ABC transporter" evidence="11">
    <location>
        <begin position="10"/>
        <end position="249"/>
    </location>
</feature>
<evidence type="ECO:0000313" key="13">
    <source>
        <dbReference type="Proteomes" id="UP000051330"/>
    </source>
</evidence>
<dbReference type="SMART" id="SM00930">
    <property type="entry name" value="NIL"/>
    <property type="match status" value="1"/>
</dbReference>
<keyword evidence="7" id="KW-0029">Amino-acid transport</keyword>
<dbReference type="InterPro" id="IPR017871">
    <property type="entry name" value="ABC_transporter-like_CS"/>
</dbReference>
<dbReference type="InterPro" id="IPR045865">
    <property type="entry name" value="ACT-like_dom_sf"/>
</dbReference>
<gene>
    <name evidence="12" type="ORF">FD09_GL001949</name>
</gene>
<dbReference type="STRING" id="1423792.FD09_GL001949"/>
<name>A0A0R1N1N6_9LACO</name>
<evidence type="ECO:0000256" key="7">
    <source>
        <dbReference type="ARBA" id="ARBA00022970"/>
    </source>
</evidence>
<organism evidence="12 13">
    <name type="scientific">Schleiferilactobacillus perolens DSM 12744</name>
    <dbReference type="NCBI Taxonomy" id="1423792"/>
    <lineage>
        <taxon>Bacteria</taxon>
        <taxon>Bacillati</taxon>
        <taxon>Bacillota</taxon>
        <taxon>Bacilli</taxon>
        <taxon>Lactobacillales</taxon>
        <taxon>Lactobacillaceae</taxon>
        <taxon>Schleiferilactobacillus</taxon>
    </lineage>
</organism>
<dbReference type="InterPro" id="IPR003439">
    <property type="entry name" value="ABC_transporter-like_ATP-bd"/>
</dbReference>
<dbReference type="CDD" id="cd03258">
    <property type="entry name" value="ABC_MetN_methionine_transporter"/>
    <property type="match status" value="1"/>
</dbReference>
<dbReference type="InterPro" id="IPR027417">
    <property type="entry name" value="P-loop_NTPase"/>
</dbReference>
<evidence type="ECO:0000259" key="11">
    <source>
        <dbReference type="PROSITE" id="PS50893"/>
    </source>
</evidence>
<dbReference type="EMBL" id="AZEC01000003">
    <property type="protein sequence ID" value="KRL13916.1"/>
    <property type="molecule type" value="Genomic_DNA"/>
</dbReference>
<dbReference type="GO" id="GO:0016887">
    <property type="term" value="F:ATP hydrolysis activity"/>
    <property type="evidence" value="ECO:0007669"/>
    <property type="project" value="InterPro"/>
</dbReference>
<dbReference type="Proteomes" id="UP000051330">
    <property type="component" value="Unassembled WGS sequence"/>
</dbReference>
<evidence type="ECO:0000256" key="10">
    <source>
        <dbReference type="ARBA" id="ARBA00055994"/>
    </source>
</evidence>
<keyword evidence="13" id="KW-1185">Reference proteome</keyword>
<keyword evidence="2" id="KW-0813">Transport</keyword>
<reference evidence="12 13" key="1">
    <citation type="journal article" date="2015" name="Genome Announc.">
        <title>Expanding the biotechnology potential of lactobacilli through comparative genomics of 213 strains and associated genera.</title>
        <authorList>
            <person name="Sun Z."/>
            <person name="Harris H.M."/>
            <person name="McCann A."/>
            <person name="Guo C."/>
            <person name="Argimon S."/>
            <person name="Zhang W."/>
            <person name="Yang X."/>
            <person name="Jeffery I.B."/>
            <person name="Cooney J.C."/>
            <person name="Kagawa T.F."/>
            <person name="Liu W."/>
            <person name="Song Y."/>
            <person name="Salvetti E."/>
            <person name="Wrobel A."/>
            <person name="Rasinkangas P."/>
            <person name="Parkhill J."/>
            <person name="Rea M.C."/>
            <person name="O'Sullivan O."/>
            <person name="Ritari J."/>
            <person name="Douillard F.P."/>
            <person name="Paul Ross R."/>
            <person name="Yang R."/>
            <person name="Briner A.E."/>
            <person name="Felis G.E."/>
            <person name="de Vos W.M."/>
            <person name="Barrangou R."/>
            <person name="Klaenhammer T.R."/>
            <person name="Caufield P.W."/>
            <person name="Cui Y."/>
            <person name="Zhang H."/>
            <person name="O'Toole P.W."/>
        </authorList>
    </citation>
    <scope>NUCLEOTIDE SEQUENCE [LARGE SCALE GENOMIC DNA]</scope>
    <source>
        <strain evidence="12 13">DSM 12744</strain>
    </source>
</reference>
<evidence type="ECO:0000256" key="1">
    <source>
        <dbReference type="ARBA" id="ARBA00005417"/>
    </source>
</evidence>
<dbReference type="Gene3D" id="3.30.70.260">
    <property type="match status" value="1"/>
</dbReference>
<dbReference type="AlphaFoldDB" id="A0A0R1N1N6"/>